<dbReference type="Pfam" id="PF03415">
    <property type="entry name" value="Peptidase_C11"/>
    <property type="match status" value="1"/>
</dbReference>
<dbReference type="Proteomes" id="UP000027601">
    <property type="component" value="Unassembled WGS sequence"/>
</dbReference>
<proteinExistence type="predicted"/>
<evidence type="ECO:0000256" key="1">
    <source>
        <dbReference type="SAM" id="SignalP"/>
    </source>
</evidence>
<dbReference type="PANTHER" id="PTHR37835">
    <property type="entry name" value="ALPHA-CLOSTRIPAIN"/>
    <property type="match status" value="1"/>
</dbReference>
<protein>
    <submittedName>
        <fullName evidence="2">Clostripain-related protein</fullName>
    </submittedName>
</protein>
<name>A0A069D8X7_9BACE</name>
<evidence type="ECO:0000313" key="3">
    <source>
        <dbReference type="Proteomes" id="UP000027601"/>
    </source>
</evidence>
<keyword evidence="1" id="KW-0732">Signal</keyword>
<feature type="chain" id="PRO_5001662508" evidence="1">
    <location>
        <begin position="25"/>
        <end position="406"/>
    </location>
</feature>
<reference evidence="2 3" key="1">
    <citation type="journal article" date="2015" name="Microbes Environ.">
        <title>Distribution and evolution of nitrogen fixation genes in the phylum bacteroidetes.</title>
        <authorList>
            <person name="Inoue J."/>
            <person name="Oshima K."/>
            <person name="Suda W."/>
            <person name="Sakamoto M."/>
            <person name="Iino T."/>
            <person name="Noda S."/>
            <person name="Hongoh Y."/>
            <person name="Hattori M."/>
            <person name="Ohkuma M."/>
        </authorList>
    </citation>
    <scope>NUCLEOTIDE SEQUENCE [LARGE SCALE GENOMIC DNA]</scope>
    <source>
        <strain evidence="2 3">JCM 15093</strain>
    </source>
</reference>
<dbReference type="AlphaFoldDB" id="A0A069D8X7"/>
<dbReference type="PANTHER" id="PTHR37835:SF1">
    <property type="entry name" value="ALPHA-CLOSTRIPAIN"/>
    <property type="match status" value="1"/>
</dbReference>
<evidence type="ECO:0000313" key="2">
    <source>
        <dbReference type="EMBL" id="GAK36654.1"/>
    </source>
</evidence>
<dbReference type="PROSITE" id="PS51257">
    <property type="entry name" value="PROKAR_LIPOPROTEIN"/>
    <property type="match status" value="1"/>
</dbReference>
<comment type="caution">
    <text evidence="2">The sequence shown here is derived from an EMBL/GenBank/DDBJ whole genome shotgun (WGS) entry which is preliminary data.</text>
</comment>
<accession>A0A069D8X7</accession>
<dbReference type="Gene3D" id="3.40.50.11970">
    <property type="match status" value="1"/>
</dbReference>
<keyword evidence="3" id="KW-1185">Reference proteome</keyword>
<organism evidence="2 3">
    <name type="scientific">Bacteroides graminisolvens DSM 19988 = JCM 15093</name>
    <dbReference type="NCBI Taxonomy" id="1121097"/>
    <lineage>
        <taxon>Bacteria</taxon>
        <taxon>Pseudomonadati</taxon>
        <taxon>Bacteroidota</taxon>
        <taxon>Bacteroidia</taxon>
        <taxon>Bacteroidales</taxon>
        <taxon>Bacteroidaceae</taxon>
        <taxon>Bacteroides</taxon>
    </lineage>
</organism>
<dbReference type="eggNOG" id="COG2931">
    <property type="taxonomic scope" value="Bacteria"/>
</dbReference>
<gene>
    <name evidence="2" type="ORF">JCM15093_1834</name>
</gene>
<dbReference type="EMBL" id="BAJS01000009">
    <property type="protein sequence ID" value="GAK36654.1"/>
    <property type="molecule type" value="Genomic_DNA"/>
</dbReference>
<dbReference type="STRING" id="1121097.GCA_000428125_02198"/>
<dbReference type="InterPro" id="IPR005077">
    <property type="entry name" value="Peptidase_C11"/>
</dbReference>
<sequence>MTGKLKKLILAVLTVITVTTVLVACNHNDEPDPVQEEDLRTVLVYIAADNSLTSFAADDVAEMVSGFAAVDADKNNLLVYVDTQSAKPLLYQISKDSKGAVVKNILHEYEEQNSVYPTVMAEVYNRVFSAFPAKSYGLVLWSHGDGWLPSPANISASKASTRWFGQDGTSYMDISSLNTALNSAPHFDFILFDACFMQSVEVAYELKDRADYFIGAPNEIPGPGAYYTELVPAMFSQANNLASTVAHGYYDYYARNYTGQLGSNENWTMGVTVSVLKSSEVQALATATAAILPKYITNGSAINVSSIYSYDPRSTYYYYDLKGLVQSLTSSVDQTSFSTWSDVFELAVPEHLTTDKTYSSFIYGMLSMSGSSGLSAYIPRSSYVSLNTFYHSYAWYSAAGWSNTGW</sequence>
<dbReference type="RefSeq" id="WP_034782011.1">
    <property type="nucleotide sequence ID" value="NZ_ATZI01000009.1"/>
</dbReference>
<feature type="signal peptide" evidence="1">
    <location>
        <begin position="1"/>
        <end position="24"/>
    </location>
</feature>